<name>A0A7X3FJ46_9BACL</name>
<dbReference type="Proteomes" id="UP000490800">
    <property type="component" value="Unassembled WGS sequence"/>
</dbReference>
<keyword evidence="2" id="KW-1185">Reference proteome</keyword>
<dbReference type="OrthoDB" id="2677436at2"/>
<dbReference type="AlphaFoldDB" id="A0A7X3FJ46"/>
<organism evidence="1 2">
    <name type="scientific">Paenibacillus lutrae</name>
    <dbReference type="NCBI Taxonomy" id="2078573"/>
    <lineage>
        <taxon>Bacteria</taxon>
        <taxon>Bacillati</taxon>
        <taxon>Bacillota</taxon>
        <taxon>Bacilli</taxon>
        <taxon>Bacillales</taxon>
        <taxon>Paenibacillaceae</taxon>
        <taxon>Paenibacillus</taxon>
    </lineage>
</organism>
<sequence length="303" mass="35340">MTHSYNNVVLFPKTSAAYEKQMTLMLEQENYEEAARLLRYLLQFSRDDSDKQAQWRALLQWLETMFPETIFEDGLKADDEDLELTEEDLMRQSVSDKSAEGRQYVGRLLDMLEDRQDMERQMIALEQLAYADDPRIDEFLKEWLHTAENHPFIQFRALQVLKQREVKGPAVLARKGDKMVIRIEDTPLKLEEFPEKIREMLYRVQQLSENDQPDFGFFAEQTWLEFLKTVYGTEVYAAMSASTEEEVDAWACALHGVLLQTLYGEAGREELLEQYGITAGTVGKWTEAYGCLHSFMRTFFTGS</sequence>
<protein>
    <submittedName>
        <fullName evidence="1">Uncharacterized protein</fullName>
    </submittedName>
</protein>
<dbReference type="RefSeq" id="WP_157336234.1">
    <property type="nucleotide sequence ID" value="NZ_RHLK01000007.1"/>
</dbReference>
<accession>A0A7X3FJ46</accession>
<proteinExistence type="predicted"/>
<reference evidence="1 2" key="1">
    <citation type="journal article" date="2019" name="Microorganisms">
        <title>Paenibacillus lutrae sp. nov., A Chitinolytic Species Isolated from A River Otter in Castril Natural Park, Granada, Spain.</title>
        <authorList>
            <person name="Rodriguez M."/>
            <person name="Reina J.C."/>
            <person name="Bejar V."/>
            <person name="Llamas I."/>
        </authorList>
    </citation>
    <scope>NUCLEOTIDE SEQUENCE [LARGE SCALE GENOMIC DNA]</scope>
    <source>
        <strain evidence="1 2">N10</strain>
    </source>
</reference>
<dbReference type="EMBL" id="RHLK01000007">
    <property type="protein sequence ID" value="MVP00522.1"/>
    <property type="molecule type" value="Genomic_DNA"/>
</dbReference>
<comment type="caution">
    <text evidence="1">The sequence shown here is derived from an EMBL/GenBank/DDBJ whole genome shotgun (WGS) entry which is preliminary data.</text>
</comment>
<gene>
    <name evidence="1" type="ORF">EDM21_13465</name>
</gene>
<evidence type="ECO:0000313" key="1">
    <source>
        <dbReference type="EMBL" id="MVP00522.1"/>
    </source>
</evidence>
<evidence type="ECO:0000313" key="2">
    <source>
        <dbReference type="Proteomes" id="UP000490800"/>
    </source>
</evidence>